<reference evidence="5" key="1">
    <citation type="submission" date="2021-12" db="EMBL/GenBank/DDBJ databases">
        <authorList>
            <person name="Zaccaron A."/>
            <person name="Stergiopoulos I."/>
        </authorList>
    </citation>
    <scope>NUCLEOTIDE SEQUENCE</scope>
    <source>
        <strain evidence="5">Race5_Kim</strain>
    </source>
</reference>
<dbReference type="Proteomes" id="UP000756132">
    <property type="component" value="Chromosome 10"/>
</dbReference>
<evidence type="ECO:0000256" key="1">
    <source>
        <dbReference type="ARBA" id="ARBA00022801"/>
    </source>
</evidence>
<dbReference type="KEGG" id="ffu:CLAFUR5_12437"/>
<dbReference type="InterPro" id="IPR020476">
    <property type="entry name" value="Nudix_hydrolase"/>
</dbReference>
<dbReference type="InterPro" id="IPR015797">
    <property type="entry name" value="NUDIX_hydrolase-like_dom_sf"/>
</dbReference>
<evidence type="ECO:0000259" key="4">
    <source>
        <dbReference type="PROSITE" id="PS51462"/>
    </source>
</evidence>
<organism evidence="5 6">
    <name type="scientific">Passalora fulva</name>
    <name type="common">Tomato leaf mold</name>
    <name type="synonym">Cladosporium fulvum</name>
    <dbReference type="NCBI Taxonomy" id="5499"/>
    <lineage>
        <taxon>Eukaryota</taxon>
        <taxon>Fungi</taxon>
        <taxon>Dikarya</taxon>
        <taxon>Ascomycota</taxon>
        <taxon>Pezizomycotina</taxon>
        <taxon>Dothideomycetes</taxon>
        <taxon>Dothideomycetidae</taxon>
        <taxon>Mycosphaerellales</taxon>
        <taxon>Mycosphaerellaceae</taxon>
        <taxon>Fulvia</taxon>
    </lineage>
</organism>
<dbReference type="AlphaFoldDB" id="A0A9Q8UUS1"/>
<dbReference type="PANTHER" id="PTHR16099">
    <property type="entry name" value="8-OXO-DGTP DIPHOSPHATES NUDT15"/>
    <property type="match status" value="1"/>
</dbReference>
<dbReference type="FunFam" id="3.90.79.10:FF:000060">
    <property type="entry name" value="Nudix hydrolase 1"/>
    <property type="match status" value="1"/>
</dbReference>
<reference evidence="5" key="2">
    <citation type="journal article" date="2022" name="Microb. Genom.">
        <title>A chromosome-scale genome assembly of the tomato pathogen Cladosporium fulvum reveals a compartmentalized genome architecture and the presence of a dispensable chromosome.</title>
        <authorList>
            <person name="Zaccaron A.Z."/>
            <person name="Chen L.H."/>
            <person name="Samaras A."/>
            <person name="Stergiopoulos I."/>
        </authorList>
    </citation>
    <scope>NUCLEOTIDE SEQUENCE</scope>
    <source>
        <strain evidence="5">Race5_Kim</strain>
    </source>
</reference>
<dbReference type="Pfam" id="PF00293">
    <property type="entry name" value="NUDIX"/>
    <property type="match status" value="1"/>
</dbReference>
<keyword evidence="6" id="KW-1185">Reference proteome</keyword>
<evidence type="ECO:0000313" key="5">
    <source>
        <dbReference type="EMBL" id="UJO23170.1"/>
    </source>
</evidence>
<dbReference type="PROSITE" id="PS51462">
    <property type="entry name" value="NUDIX"/>
    <property type="match status" value="1"/>
</dbReference>
<dbReference type="GO" id="GO:0035539">
    <property type="term" value="F:8-oxo-7,8-dihydrodeoxyguanosine triphosphate pyrophosphatase activity"/>
    <property type="evidence" value="ECO:0007669"/>
    <property type="project" value="TreeGrafter"/>
</dbReference>
<sequence length="250" mass="27658">MEVPTNIVSKLTGKSDLEAKIKELEQKIEVKDIERDGWVSAVEGLKIQLGNALEEIKRLKAEPREEKVTAQRSDNGGPAAQVSDSAKKMNVSRPTTPPQVRVGVGVFILQSSLSTDSNPSFLIGKRKGSHGAGTFALPGGHLEFGESIEDCAIREVLEETKLEVTTPTFLTATNDIMTAEGKHYITMFVCCARKDEQREAEVLEPEKCEGWKWAGWEDLKGWVEEGREMFLPLVNLVRQREGVVPRVVAV</sequence>
<dbReference type="SUPFAM" id="SSF55811">
    <property type="entry name" value="Nudix"/>
    <property type="match status" value="1"/>
</dbReference>
<dbReference type="OMA" id="CCARKDE"/>
<keyword evidence="2" id="KW-0175">Coiled coil</keyword>
<protein>
    <submittedName>
        <fullName evidence="5">Nudix hydrolase 1</fullName>
    </submittedName>
</protein>
<accession>A0A9Q8UUS1</accession>
<dbReference type="OrthoDB" id="447842at2759"/>
<name>A0A9Q8UUS1_PASFU</name>
<dbReference type="Gene3D" id="3.90.79.10">
    <property type="entry name" value="Nucleoside Triphosphate Pyrophosphohydrolase"/>
    <property type="match status" value="1"/>
</dbReference>
<keyword evidence="1 5" id="KW-0378">Hydrolase</keyword>
<proteinExistence type="predicted"/>
<feature type="domain" description="Nudix hydrolase" evidence="4">
    <location>
        <begin position="99"/>
        <end position="236"/>
    </location>
</feature>
<dbReference type="GeneID" id="71992315"/>
<dbReference type="GO" id="GO:0005829">
    <property type="term" value="C:cytosol"/>
    <property type="evidence" value="ECO:0007669"/>
    <property type="project" value="TreeGrafter"/>
</dbReference>
<dbReference type="RefSeq" id="XP_047767536.1">
    <property type="nucleotide sequence ID" value="XM_047911585.1"/>
</dbReference>
<dbReference type="PANTHER" id="PTHR16099:SF5">
    <property type="entry name" value="NUCLEOTIDE TRIPHOSPHATE DIPHOSPHATASE NUDT15"/>
    <property type="match status" value="1"/>
</dbReference>
<gene>
    <name evidence="5" type="ORF">CLAFUR5_12437</name>
</gene>
<dbReference type="GO" id="GO:0006203">
    <property type="term" value="P:dGTP catabolic process"/>
    <property type="evidence" value="ECO:0007669"/>
    <property type="project" value="TreeGrafter"/>
</dbReference>
<evidence type="ECO:0000256" key="2">
    <source>
        <dbReference type="SAM" id="Coils"/>
    </source>
</evidence>
<dbReference type="EMBL" id="CP090172">
    <property type="protein sequence ID" value="UJO23170.1"/>
    <property type="molecule type" value="Genomic_DNA"/>
</dbReference>
<dbReference type="CDD" id="cd04678">
    <property type="entry name" value="NUDIX_MTH2_Nudt15"/>
    <property type="match status" value="1"/>
</dbReference>
<feature type="coiled-coil region" evidence="2">
    <location>
        <begin position="14"/>
        <end position="62"/>
    </location>
</feature>
<dbReference type="PRINTS" id="PR00502">
    <property type="entry name" value="NUDIXFAMILY"/>
</dbReference>
<evidence type="ECO:0000313" key="6">
    <source>
        <dbReference type="Proteomes" id="UP000756132"/>
    </source>
</evidence>
<feature type="region of interest" description="Disordered" evidence="3">
    <location>
        <begin position="63"/>
        <end position="96"/>
    </location>
</feature>
<evidence type="ECO:0000256" key="3">
    <source>
        <dbReference type="SAM" id="MobiDB-lite"/>
    </source>
</evidence>
<dbReference type="InterPro" id="IPR000086">
    <property type="entry name" value="NUDIX_hydrolase_dom"/>
</dbReference>